<evidence type="ECO:0000313" key="3">
    <source>
        <dbReference type="Proteomes" id="UP000660745"/>
    </source>
</evidence>
<reference evidence="2" key="2">
    <citation type="submission" date="2020-09" db="EMBL/GenBank/DDBJ databases">
        <authorList>
            <person name="Sun Q."/>
            <person name="Zhou Y."/>
        </authorList>
    </citation>
    <scope>NUCLEOTIDE SEQUENCE</scope>
    <source>
        <strain evidence="2">CGMCC 4.7430</strain>
    </source>
</reference>
<accession>A0A918AB52</accession>
<dbReference type="Proteomes" id="UP000660745">
    <property type="component" value="Unassembled WGS sequence"/>
</dbReference>
<dbReference type="EMBL" id="BMNK01000016">
    <property type="protein sequence ID" value="GGP14595.1"/>
    <property type="molecule type" value="Genomic_DNA"/>
</dbReference>
<name>A0A918AB52_9ACTN</name>
<feature type="region of interest" description="Disordered" evidence="1">
    <location>
        <begin position="1"/>
        <end position="22"/>
    </location>
</feature>
<gene>
    <name evidence="2" type="ORF">GCM10012278_71030</name>
</gene>
<evidence type="ECO:0000313" key="2">
    <source>
        <dbReference type="EMBL" id="GGP14595.1"/>
    </source>
</evidence>
<reference evidence="2" key="1">
    <citation type="journal article" date="2014" name="Int. J. Syst. Evol. Microbiol.">
        <title>Complete genome sequence of Corynebacterium casei LMG S-19264T (=DSM 44701T), isolated from a smear-ripened cheese.</title>
        <authorList>
            <consortium name="US DOE Joint Genome Institute (JGI-PGF)"/>
            <person name="Walter F."/>
            <person name="Albersmeier A."/>
            <person name="Kalinowski J."/>
            <person name="Ruckert C."/>
        </authorList>
    </citation>
    <scope>NUCLEOTIDE SEQUENCE</scope>
    <source>
        <strain evidence="2">CGMCC 4.7430</strain>
    </source>
</reference>
<dbReference type="AlphaFoldDB" id="A0A918AB52"/>
<proteinExistence type="predicted"/>
<organism evidence="2 3">
    <name type="scientific">Nonomuraea glycinis</name>
    <dbReference type="NCBI Taxonomy" id="2047744"/>
    <lineage>
        <taxon>Bacteria</taxon>
        <taxon>Bacillati</taxon>
        <taxon>Actinomycetota</taxon>
        <taxon>Actinomycetes</taxon>
        <taxon>Streptosporangiales</taxon>
        <taxon>Streptosporangiaceae</taxon>
        <taxon>Nonomuraea</taxon>
    </lineage>
</organism>
<keyword evidence="3" id="KW-1185">Reference proteome</keyword>
<evidence type="ECO:0000256" key="1">
    <source>
        <dbReference type="SAM" id="MobiDB-lite"/>
    </source>
</evidence>
<sequence>MLTPTTPLTVINGGPMPGERSGSDLSSVGFDSAWCATDLGEYRPCRYTYEYYPYESLPPLDFTEFTGAFQWLGGTGEPVPEQVTALNHLAENLAAEGVTLPRDFVTFQADLKLHRSLDEVSVTCCWTDISEPLPSPVEPGAFVVRFLRDQQDCVIWYLYLRPSGEAFVVHSYLDYEYEYEARRDGEETETNLDDPEEQRAAILWCAPSFEEFAHRFWIENRLWHALNSNDLSGLEPQMRDYLRHYAPPGIPA</sequence>
<protein>
    <submittedName>
        <fullName evidence="2">Uncharacterized protein</fullName>
    </submittedName>
</protein>
<comment type="caution">
    <text evidence="2">The sequence shown here is derived from an EMBL/GenBank/DDBJ whole genome shotgun (WGS) entry which is preliminary data.</text>
</comment>